<feature type="compositionally biased region" description="Polar residues" evidence="1">
    <location>
        <begin position="147"/>
        <end position="173"/>
    </location>
</feature>
<gene>
    <name evidence="3" type="primary">LOC106809991</name>
</gene>
<name>A0ABM1E958_PRICU</name>
<dbReference type="GeneID" id="106809991"/>
<dbReference type="Proteomes" id="UP000695022">
    <property type="component" value="Unplaced"/>
</dbReference>
<evidence type="ECO:0000256" key="1">
    <source>
        <dbReference type="SAM" id="MobiDB-lite"/>
    </source>
</evidence>
<sequence>MDIEQLERLHDAEQKFDKACQQIIVLDQQIRDLETLYKRAVKSKKNAFRYNLRLKLSVITGVKMMYHHYAGTQAEEINRARHSLGGYFENNNDSESDNADVIHEDQDGEENYPSTSSASTSASSSSTQREQRNSTSSTRMDVEDSVVNYSASGSQHESTAMTPSDASSDSEAS</sequence>
<feature type="region of interest" description="Disordered" evidence="1">
    <location>
        <begin position="85"/>
        <end position="173"/>
    </location>
</feature>
<protein>
    <submittedName>
        <fullName evidence="3">Uncharacterized protein LOC106809991</fullName>
    </submittedName>
</protein>
<organism evidence="2 3">
    <name type="scientific">Priapulus caudatus</name>
    <name type="common">Priapulid worm</name>
    <dbReference type="NCBI Taxonomy" id="37621"/>
    <lineage>
        <taxon>Eukaryota</taxon>
        <taxon>Metazoa</taxon>
        <taxon>Ecdysozoa</taxon>
        <taxon>Scalidophora</taxon>
        <taxon>Priapulida</taxon>
        <taxon>Priapulimorpha</taxon>
        <taxon>Priapulimorphida</taxon>
        <taxon>Priapulidae</taxon>
        <taxon>Priapulus</taxon>
    </lineage>
</organism>
<dbReference type="RefSeq" id="XP_014668729.1">
    <property type="nucleotide sequence ID" value="XM_014813243.1"/>
</dbReference>
<accession>A0ABM1E958</accession>
<evidence type="ECO:0000313" key="3">
    <source>
        <dbReference type="RefSeq" id="XP_014668729.1"/>
    </source>
</evidence>
<evidence type="ECO:0000313" key="2">
    <source>
        <dbReference type="Proteomes" id="UP000695022"/>
    </source>
</evidence>
<keyword evidence="2" id="KW-1185">Reference proteome</keyword>
<proteinExistence type="predicted"/>
<reference evidence="3" key="1">
    <citation type="submission" date="2025-08" db="UniProtKB">
        <authorList>
            <consortium name="RefSeq"/>
        </authorList>
    </citation>
    <scope>IDENTIFICATION</scope>
</reference>
<feature type="compositionally biased region" description="Low complexity" evidence="1">
    <location>
        <begin position="114"/>
        <end position="127"/>
    </location>
</feature>